<feature type="region of interest" description="Disordered" evidence="1">
    <location>
        <begin position="1"/>
        <end position="57"/>
    </location>
</feature>
<keyword evidence="3" id="KW-1185">Reference proteome</keyword>
<feature type="compositionally biased region" description="Acidic residues" evidence="1">
    <location>
        <begin position="15"/>
        <end position="26"/>
    </location>
</feature>
<comment type="caution">
    <text evidence="2">The sequence shown here is derived from an EMBL/GenBank/DDBJ whole genome shotgun (WGS) entry which is preliminary data.</text>
</comment>
<accession>A0AAV9R5D3</accession>
<name>A0AAV9R5D3_9TELE</name>
<sequence>MSLFNQPLHQSITNGEEEEEEEEEGEAVSGGNRDLYGYHHRPPPALHLSTDCTSRPAAPAAAAQRPFIPSLHAPVLTKRFLP</sequence>
<organism evidence="2 3">
    <name type="scientific">Crenichthys baileyi</name>
    <name type="common">White River springfish</name>
    <dbReference type="NCBI Taxonomy" id="28760"/>
    <lineage>
        <taxon>Eukaryota</taxon>
        <taxon>Metazoa</taxon>
        <taxon>Chordata</taxon>
        <taxon>Craniata</taxon>
        <taxon>Vertebrata</taxon>
        <taxon>Euteleostomi</taxon>
        <taxon>Actinopterygii</taxon>
        <taxon>Neopterygii</taxon>
        <taxon>Teleostei</taxon>
        <taxon>Neoteleostei</taxon>
        <taxon>Acanthomorphata</taxon>
        <taxon>Ovalentaria</taxon>
        <taxon>Atherinomorphae</taxon>
        <taxon>Cyprinodontiformes</taxon>
        <taxon>Goodeidae</taxon>
        <taxon>Crenichthys</taxon>
    </lineage>
</organism>
<evidence type="ECO:0000313" key="2">
    <source>
        <dbReference type="EMBL" id="KAK5604949.1"/>
    </source>
</evidence>
<proteinExistence type="predicted"/>
<dbReference type="Proteomes" id="UP001311232">
    <property type="component" value="Unassembled WGS sequence"/>
</dbReference>
<gene>
    <name evidence="2" type="ORF">CRENBAI_005660</name>
</gene>
<dbReference type="AlphaFoldDB" id="A0AAV9R5D3"/>
<evidence type="ECO:0000313" key="3">
    <source>
        <dbReference type="Proteomes" id="UP001311232"/>
    </source>
</evidence>
<protein>
    <submittedName>
        <fullName evidence="2">Uncharacterized protein</fullName>
    </submittedName>
</protein>
<dbReference type="EMBL" id="JAHHUM010002319">
    <property type="protein sequence ID" value="KAK5604949.1"/>
    <property type="molecule type" value="Genomic_DNA"/>
</dbReference>
<evidence type="ECO:0000256" key="1">
    <source>
        <dbReference type="SAM" id="MobiDB-lite"/>
    </source>
</evidence>
<reference evidence="2 3" key="1">
    <citation type="submission" date="2021-06" db="EMBL/GenBank/DDBJ databases">
        <authorList>
            <person name="Palmer J.M."/>
        </authorList>
    </citation>
    <scope>NUCLEOTIDE SEQUENCE [LARGE SCALE GENOMIC DNA]</scope>
    <source>
        <strain evidence="2 3">MEX-2019</strain>
        <tissue evidence="2">Muscle</tissue>
    </source>
</reference>
<feature type="compositionally biased region" description="Polar residues" evidence="1">
    <location>
        <begin position="1"/>
        <end position="14"/>
    </location>
</feature>